<dbReference type="NCBIfam" id="TIGR03930">
    <property type="entry name" value="WXG100_ESAT6"/>
    <property type="match status" value="1"/>
</dbReference>
<evidence type="ECO:0000256" key="1">
    <source>
        <dbReference type="RuleBase" id="RU362001"/>
    </source>
</evidence>
<dbReference type="AlphaFoldDB" id="A0A6F8Y509"/>
<keyword evidence="3" id="KW-1185">Reference proteome</keyword>
<reference evidence="2 3" key="1">
    <citation type="submission" date="2020-03" db="EMBL/GenBank/DDBJ databases">
        <title>Whole genome shotgun sequence of Phytohabitans flavus NBRC 107702.</title>
        <authorList>
            <person name="Komaki H."/>
            <person name="Tamura T."/>
        </authorList>
    </citation>
    <scope>NUCLEOTIDE SEQUENCE [LARGE SCALE GENOMIC DNA]</scope>
    <source>
        <strain evidence="2 3">NBRC 107702</strain>
    </source>
</reference>
<dbReference type="RefSeq" id="WP_173041046.1">
    <property type="nucleotide sequence ID" value="NZ_AP022870.1"/>
</dbReference>
<proteinExistence type="inferred from homology"/>
<dbReference type="Pfam" id="PF06013">
    <property type="entry name" value="WXG100"/>
    <property type="match status" value="1"/>
</dbReference>
<evidence type="ECO:0000313" key="2">
    <source>
        <dbReference type="EMBL" id="BCB81068.1"/>
    </source>
</evidence>
<gene>
    <name evidence="2" type="ORF">Pflav_074780</name>
</gene>
<reference evidence="2 3" key="2">
    <citation type="submission" date="2020-03" db="EMBL/GenBank/DDBJ databases">
        <authorList>
            <person name="Ichikawa N."/>
            <person name="Kimura A."/>
            <person name="Kitahashi Y."/>
            <person name="Uohara A."/>
        </authorList>
    </citation>
    <scope>NUCLEOTIDE SEQUENCE [LARGE SCALE GENOMIC DNA]</scope>
    <source>
        <strain evidence="2 3">NBRC 107702</strain>
    </source>
</reference>
<dbReference type="Gene3D" id="1.10.287.1060">
    <property type="entry name" value="ESAT-6-like"/>
    <property type="match status" value="1"/>
</dbReference>
<evidence type="ECO:0000313" key="3">
    <source>
        <dbReference type="Proteomes" id="UP000502508"/>
    </source>
</evidence>
<comment type="similarity">
    <text evidence="1">Belongs to the WXG100 family.</text>
</comment>
<accession>A0A6F8Y509</accession>
<protein>
    <recommendedName>
        <fullName evidence="1">ESAT-6-like protein</fullName>
    </recommendedName>
</protein>
<dbReference type="Proteomes" id="UP000502508">
    <property type="component" value="Chromosome"/>
</dbReference>
<sequence length="105" mass="11498">MDRTEAEAGVLERTAARFDQVNRDLEAMLKALMSQLEVLRDAWQGAGGRSFEQVKIQWSDDQAAIQRTLAETAVALRAAGRGYDAADDQAAARLATTHRGIELPL</sequence>
<dbReference type="KEGG" id="pfla:Pflav_074780"/>
<dbReference type="InterPro" id="IPR010310">
    <property type="entry name" value="T7SS_ESAT-6-like"/>
</dbReference>
<name>A0A6F8Y509_9ACTN</name>
<dbReference type="EMBL" id="AP022870">
    <property type="protein sequence ID" value="BCB81068.1"/>
    <property type="molecule type" value="Genomic_DNA"/>
</dbReference>
<dbReference type="InterPro" id="IPR036689">
    <property type="entry name" value="ESAT-6-like_sf"/>
</dbReference>
<dbReference type="SUPFAM" id="SSF140453">
    <property type="entry name" value="EsxAB dimer-like"/>
    <property type="match status" value="1"/>
</dbReference>
<organism evidence="2 3">
    <name type="scientific">Phytohabitans flavus</name>
    <dbReference type="NCBI Taxonomy" id="1076124"/>
    <lineage>
        <taxon>Bacteria</taxon>
        <taxon>Bacillati</taxon>
        <taxon>Actinomycetota</taxon>
        <taxon>Actinomycetes</taxon>
        <taxon>Micromonosporales</taxon>
        <taxon>Micromonosporaceae</taxon>
    </lineage>
</organism>